<keyword evidence="4 12" id="KW-0175">Coiled coil</keyword>
<feature type="region of interest" description="Disordered" evidence="13">
    <location>
        <begin position="324"/>
        <end position="343"/>
    </location>
</feature>
<dbReference type="PANTHER" id="PTHR21625:SF0">
    <property type="entry name" value="DYNEIN REGULATORY COMPLEX SUBUNIT 2"/>
    <property type="match status" value="1"/>
</dbReference>
<dbReference type="InterPro" id="IPR029440">
    <property type="entry name" value="DRC1_C"/>
</dbReference>
<dbReference type="OMA" id="VRRMTHM"/>
<dbReference type="eggNOG" id="ENOG502QQDD">
    <property type="taxonomic scope" value="Eukaryota"/>
</dbReference>
<evidence type="ECO:0000256" key="2">
    <source>
        <dbReference type="ARBA" id="ARBA00022490"/>
    </source>
</evidence>
<dbReference type="GO" id="GO:0005858">
    <property type="term" value="C:axonemal dynein complex"/>
    <property type="evidence" value="ECO:0007669"/>
    <property type="project" value="InterPro"/>
</dbReference>
<evidence type="ECO:0000313" key="15">
    <source>
        <dbReference type="EMBL" id="CBJ25505.1"/>
    </source>
</evidence>
<dbReference type="Proteomes" id="UP000002630">
    <property type="component" value="Linkage Group LG02"/>
</dbReference>
<dbReference type="InterPro" id="IPR029071">
    <property type="entry name" value="Ubiquitin-like_domsf"/>
</dbReference>
<keyword evidence="6" id="KW-0206">Cytoskeleton</keyword>
<name>D7FVY5_ECTSI</name>
<dbReference type="InterPro" id="IPR039750">
    <property type="entry name" value="DRC1/DRC2"/>
</dbReference>
<dbReference type="EMBL" id="FN649727">
    <property type="protein sequence ID" value="CBJ25505.1"/>
    <property type="molecule type" value="Genomic_DNA"/>
</dbReference>
<reference evidence="15 16" key="1">
    <citation type="journal article" date="2010" name="Nature">
        <title>The Ectocarpus genome and the independent evolution of multicellularity in brown algae.</title>
        <authorList>
            <person name="Cock J.M."/>
            <person name="Sterck L."/>
            <person name="Rouze P."/>
            <person name="Scornet D."/>
            <person name="Allen A.E."/>
            <person name="Amoutzias G."/>
            <person name="Anthouard V."/>
            <person name="Artiguenave F."/>
            <person name="Aury J.M."/>
            <person name="Badger J.H."/>
            <person name="Beszteri B."/>
            <person name="Billiau K."/>
            <person name="Bonnet E."/>
            <person name="Bothwell J.H."/>
            <person name="Bowler C."/>
            <person name="Boyen C."/>
            <person name="Brownlee C."/>
            <person name="Carrano C.J."/>
            <person name="Charrier B."/>
            <person name="Cho G.Y."/>
            <person name="Coelho S.M."/>
            <person name="Collen J."/>
            <person name="Corre E."/>
            <person name="Da Silva C."/>
            <person name="Delage L."/>
            <person name="Delaroque N."/>
            <person name="Dittami S.M."/>
            <person name="Doulbeau S."/>
            <person name="Elias M."/>
            <person name="Farnham G."/>
            <person name="Gachon C.M."/>
            <person name="Gschloessl B."/>
            <person name="Heesch S."/>
            <person name="Jabbari K."/>
            <person name="Jubin C."/>
            <person name="Kawai H."/>
            <person name="Kimura K."/>
            <person name="Kloareg B."/>
            <person name="Kupper F.C."/>
            <person name="Lang D."/>
            <person name="Le Bail A."/>
            <person name="Leblanc C."/>
            <person name="Lerouge P."/>
            <person name="Lohr M."/>
            <person name="Lopez P.J."/>
            <person name="Martens C."/>
            <person name="Maumus F."/>
            <person name="Michel G."/>
            <person name="Miranda-Saavedra D."/>
            <person name="Morales J."/>
            <person name="Moreau H."/>
            <person name="Motomura T."/>
            <person name="Nagasato C."/>
            <person name="Napoli C.A."/>
            <person name="Nelson D.R."/>
            <person name="Nyvall-Collen P."/>
            <person name="Peters A.F."/>
            <person name="Pommier C."/>
            <person name="Potin P."/>
            <person name="Poulain J."/>
            <person name="Quesneville H."/>
            <person name="Read B."/>
            <person name="Rensing S.A."/>
            <person name="Ritter A."/>
            <person name="Rousvoal S."/>
            <person name="Samanta M."/>
            <person name="Samson G."/>
            <person name="Schroeder D.C."/>
            <person name="Segurens B."/>
            <person name="Strittmatter M."/>
            <person name="Tonon T."/>
            <person name="Tregear J.W."/>
            <person name="Valentin K."/>
            <person name="von Dassow P."/>
            <person name="Yamagishi T."/>
            <person name="Van de Peer Y."/>
            <person name="Wincker P."/>
        </authorList>
    </citation>
    <scope>NUCLEOTIDE SEQUENCE [LARGE SCALE GENOMIC DNA]</scope>
    <source>
        <strain evidence="16">Ec32 / CCAP1310/4</strain>
    </source>
</reference>
<dbReference type="OrthoDB" id="7760980at2759"/>
<evidence type="ECO:0000256" key="1">
    <source>
        <dbReference type="ARBA" id="ARBA00004611"/>
    </source>
</evidence>
<dbReference type="InParanoid" id="D7FVY5"/>
<comment type="similarity">
    <text evidence="9">Belongs to the DRC2 family.</text>
</comment>
<dbReference type="AlphaFoldDB" id="D7FVY5"/>
<dbReference type="InterPro" id="IPR039505">
    <property type="entry name" value="DRC1/2_N"/>
</dbReference>
<evidence type="ECO:0000256" key="6">
    <source>
        <dbReference type="ARBA" id="ARBA00023212"/>
    </source>
</evidence>
<dbReference type="GO" id="GO:0003352">
    <property type="term" value="P:regulation of cilium movement"/>
    <property type="evidence" value="ECO:0007669"/>
    <property type="project" value="TreeGrafter"/>
</dbReference>
<feature type="coiled-coil region" evidence="12">
    <location>
        <begin position="169"/>
        <end position="196"/>
    </location>
</feature>
<feature type="compositionally biased region" description="Basic and acidic residues" evidence="13">
    <location>
        <begin position="330"/>
        <end position="343"/>
    </location>
</feature>
<evidence type="ECO:0000256" key="4">
    <source>
        <dbReference type="ARBA" id="ARBA00023054"/>
    </source>
</evidence>
<organism evidence="15 16">
    <name type="scientific">Ectocarpus siliculosus</name>
    <name type="common">Brown alga</name>
    <name type="synonym">Conferva siliculosa</name>
    <dbReference type="NCBI Taxonomy" id="2880"/>
    <lineage>
        <taxon>Eukaryota</taxon>
        <taxon>Sar</taxon>
        <taxon>Stramenopiles</taxon>
        <taxon>Ochrophyta</taxon>
        <taxon>PX clade</taxon>
        <taxon>Phaeophyceae</taxon>
        <taxon>Ectocarpales</taxon>
        <taxon>Ectocarpaceae</taxon>
        <taxon>Ectocarpus</taxon>
    </lineage>
</organism>
<gene>
    <name evidence="15" type="ORF">Esi_0003_0111</name>
</gene>
<accession>D7FVY5</accession>
<evidence type="ECO:0000259" key="14">
    <source>
        <dbReference type="PROSITE" id="PS50053"/>
    </source>
</evidence>
<dbReference type="SUPFAM" id="SSF54236">
    <property type="entry name" value="Ubiquitin-like"/>
    <property type="match status" value="1"/>
</dbReference>
<evidence type="ECO:0000256" key="11">
    <source>
        <dbReference type="ARBA" id="ARBA00045865"/>
    </source>
</evidence>
<dbReference type="GO" id="GO:0070286">
    <property type="term" value="P:axonemal dynein complex assembly"/>
    <property type="evidence" value="ECO:0007669"/>
    <property type="project" value="InterPro"/>
</dbReference>
<evidence type="ECO:0000256" key="12">
    <source>
        <dbReference type="SAM" id="Coils"/>
    </source>
</evidence>
<dbReference type="PROSITE" id="PS50053">
    <property type="entry name" value="UBIQUITIN_2"/>
    <property type="match status" value="1"/>
</dbReference>
<evidence type="ECO:0000256" key="10">
    <source>
        <dbReference type="ARBA" id="ARBA00040899"/>
    </source>
</evidence>
<dbReference type="STRING" id="2880.D7FVY5"/>
<evidence type="ECO:0000256" key="5">
    <source>
        <dbReference type="ARBA" id="ARBA00023069"/>
    </source>
</evidence>
<dbReference type="GO" id="GO:0060285">
    <property type="term" value="P:cilium-dependent cell motility"/>
    <property type="evidence" value="ECO:0007669"/>
    <property type="project" value="TreeGrafter"/>
</dbReference>
<feature type="coiled-coil region" evidence="12">
    <location>
        <begin position="578"/>
        <end position="608"/>
    </location>
</feature>
<protein>
    <recommendedName>
        <fullName evidence="10">Dynein regulatory complex subunit 2</fullName>
    </recommendedName>
</protein>
<evidence type="ECO:0000256" key="13">
    <source>
        <dbReference type="SAM" id="MobiDB-lite"/>
    </source>
</evidence>
<dbReference type="InterPro" id="IPR000626">
    <property type="entry name" value="Ubiquitin-like_dom"/>
</dbReference>
<dbReference type="Pfam" id="PF14772">
    <property type="entry name" value="NYD-SP28"/>
    <property type="match status" value="1"/>
</dbReference>
<dbReference type="PANTHER" id="PTHR21625">
    <property type="entry name" value="NYD-SP28 PROTEIN"/>
    <property type="match status" value="1"/>
</dbReference>
<keyword evidence="3 15" id="KW-0282">Flagellum</keyword>
<dbReference type="FunCoup" id="D7FVY5">
    <property type="interactions" value="3"/>
</dbReference>
<dbReference type="Gene3D" id="3.10.20.90">
    <property type="entry name" value="Phosphatidylinositol 3-kinase Catalytic Subunit, Chain A, domain 1"/>
    <property type="match status" value="1"/>
</dbReference>
<comment type="function">
    <text evidence="11">Component of the nexin-dynein regulatory complex (N-DRC), a key regulator of ciliary/flagellar motility which maintains the alignment and integrity of the distal axoneme and regulates microtubule sliding in motile axonemes. Plays a critical role in the assembly of N-DRC and also stabilizes the assembly of multiple inner dynein arms and radial spokes. Coassembles with DRC1 to form a central scaffold needed for assembly of the N-DRC and its attachment to the outer doublet microtubules.</text>
</comment>
<keyword evidence="16" id="KW-1185">Reference proteome</keyword>
<feature type="domain" description="Ubiquitin-like" evidence="14">
    <location>
        <begin position="99"/>
        <end position="135"/>
    </location>
</feature>
<evidence type="ECO:0000313" key="16">
    <source>
        <dbReference type="Proteomes" id="UP000002630"/>
    </source>
</evidence>
<keyword evidence="2" id="KW-0963">Cytoplasm</keyword>
<keyword evidence="7" id="KW-0966">Cell projection</keyword>
<dbReference type="EMBL" id="FN648486">
    <property type="protein sequence ID" value="CBJ25505.1"/>
    <property type="molecule type" value="Genomic_DNA"/>
</dbReference>
<proteinExistence type="inferred from homology"/>
<feature type="region of interest" description="Disordered" evidence="13">
    <location>
        <begin position="536"/>
        <end position="562"/>
    </location>
</feature>
<dbReference type="Pfam" id="PF14775">
    <property type="entry name" value="NYD-SP28_assoc"/>
    <property type="match status" value="1"/>
</dbReference>
<comment type="subcellular location">
    <subcellularLocation>
        <location evidence="1">Cytoplasm</location>
        <location evidence="1">Cytoskeleton</location>
        <location evidence="1">Flagellum axoneme</location>
    </subcellularLocation>
    <subcellularLocation>
        <location evidence="8">Cytoplasm</location>
        <location evidence="8">Cytoskeleton</location>
        <location evidence="8">Flagellum basal body</location>
    </subcellularLocation>
</comment>
<sequence length="671" mass="76142">MANSPANGIVSPGRVQLFLASPQGQCITVRDVDLCTDDVSRLRQAWGANIYPGADGGCVSSDPPWLSSQRTIANKRRSSTDFDKHVGEDGGGDTIIDADIRLVFAGKDLQRGRPLLGYGLQADSTVHVLGRLRGGAQLGKVVKGRSQVKKKGAEKPKEYAELQAKYAKMQEMDMARQQAIAAKAELRRRIDQEEKNSKMNRLKIQNQWRKIMRLAKVESLRKDIEILSQNHERDVDRKDAIIQMLDRDLEEAEDQFQTALRAHLQNMDQLIDLQDSRLLALEQEFEVELKTLQKEFAEERKHVVKQHAAEVQELSDIIAAVEAQEEEREADAKQEHEQQREEIRNKNLEEINVLRITLDTQIEDLEQHFETAHINYLQNTDQRTTDFKYLTSKDQELSREIEVKIRKIERLQSSLQHWRTKIAQNVKENAERNSFLMEERNAIQGHFQHLKGRMNKFRAAQAKRLGELTQNANAVQNKLQEQLKMANQILTLAELARKAETEQEKVLPFYVSANTDEVEEEAERILKAERDLIGGKKKPKGVGEEEAVVPSPLQSSAWGKNGQPVPRWNHLDNFHKRYNKALLDKLAVEREQNRLEAENRDLQSIVKQYLDGISVPEDVVSAPNPLLVVNGRVNMAAPDVGAVGGGETRQIAAIEANHMVSTGRVNTRVGL</sequence>
<keyword evidence="5" id="KW-0969">Cilium</keyword>
<evidence type="ECO:0000256" key="8">
    <source>
        <dbReference type="ARBA" id="ARBA00037841"/>
    </source>
</evidence>
<evidence type="ECO:0000256" key="7">
    <source>
        <dbReference type="ARBA" id="ARBA00023273"/>
    </source>
</evidence>
<evidence type="ECO:0000256" key="9">
    <source>
        <dbReference type="ARBA" id="ARBA00038424"/>
    </source>
</evidence>
<evidence type="ECO:0000256" key="3">
    <source>
        <dbReference type="ARBA" id="ARBA00022846"/>
    </source>
</evidence>